<dbReference type="Proteomes" id="UP000629596">
    <property type="component" value="Unassembled WGS sequence"/>
</dbReference>
<evidence type="ECO:0000313" key="8">
    <source>
        <dbReference type="Proteomes" id="UP000629596"/>
    </source>
</evidence>
<dbReference type="InterPro" id="IPR050300">
    <property type="entry name" value="GDXG_lipolytic_enzyme"/>
</dbReference>
<evidence type="ECO:0000313" key="7">
    <source>
        <dbReference type="Proteomes" id="UP000256321"/>
    </source>
</evidence>
<reference evidence="6 7" key="1">
    <citation type="submission" date="2018-07" db="EMBL/GenBank/DDBJ databases">
        <title>Parabacteroides acidifaciens nov. sp., isolated from human feces.</title>
        <authorList>
            <person name="Wang Y.J."/>
        </authorList>
    </citation>
    <scope>NUCLEOTIDE SEQUENCE [LARGE SCALE GENOMIC DNA]</scope>
    <source>
        <strain evidence="6 7">426-9</strain>
    </source>
</reference>
<evidence type="ECO:0000256" key="2">
    <source>
        <dbReference type="ARBA" id="ARBA00022801"/>
    </source>
</evidence>
<evidence type="ECO:0000259" key="3">
    <source>
        <dbReference type="Pfam" id="PF13472"/>
    </source>
</evidence>
<dbReference type="Pfam" id="PF20434">
    <property type="entry name" value="BD-FAE"/>
    <property type="match status" value="1"/>
</dbReference>
<dbReference type="EMBL" id="QREV01000032">
    <property type="protein sequence ID" value="RDU48666.1"/>
    <property type="molecule type" value="Genomic_DNA"/>
</dbReference>
<accession>A0A3D8HCH4</accession>
<dbReference type="Proteomes" id="UP000256321">
    <property type="component" value="Unassembled WGS sequence"/>
</dbReference>
<evidence type="ECO:0000259" key="4">
    <source>
        <dbReference type="Pfam" id="PF20434"/>
    </source>
</evidence>
<comment type="caution">
    <text evidence="6">The sequence shown here is derived from an EMBL/GenBank/DDBJ whole genome shotgun (WGS) entry which is preliminary data.</text>
</comment>
<evidence type="ECO:0000256" key="1">
    <source>
        <dbReference type="ARBA" id="ARBA00010515"/>
    </source>
</evidence>
<dbReference type="InterPro" id="IPR036514">
    <property type="entry name" value="SGNH_hydro_sf"/>
</dbReference>
<protein>
    <submittedName>
        <fullName evidence="5">Alpha/beta hydrolase fold domain-containing protein</fullName>
    </submittedName>
</protein>
<evidence type="ECO:0000313" key="5">
    <source>
        <dbReference type="EMBL" id="MBC8602596.1"/>
    </source>
</evidence>
<evidence type="ECO:0000313" key="6">
    <source>
        <dbReference type="EMBL" id="RDU48666.1"/>
    </source>
</evidence>
<feature type="domain" description="SGNH hydrolase-type esterase" evidence="3">
    <location>
        <begin position="37"/>
        <end position="212"/>
    </location>
</feature>
<dbReference type="EMBL" id="JACRTI010000032">
    <property type="protein sequence ID" value="MBC8602596.1"/>
    <property type="molecule type" value="Genomic_DNA"/>
</dbReference>
<dbReference type="SUPFAM" id="SSF53474">
    <property type="entry name" value="alpha/beta-Hydrolases"/>
    <property type="match status" value="1"/>
</dbReference>
<dbReference type="GO" id="GO:0004806">
    <property type="term" value="F:triacylglycerol lipase activity"/>
    <property type="evidence" value="ECO:0007669"/>
    <property type="project" value="TreeGrafter"/>
</dbReference>
<dbReference type="Gene3D" id="3.40.50.1820">
    <property type="entry name" value="alpha/beta hydrolase"/>
    <property type="match status" value="1"/>
</dbReference>
<dbReference type="InterPro" id="IPR049492">
    <property type="entry name" value="BD-FAE-like_dom"/>
</dbReference>
<proteinExistence type="inferred from homology"/>
<keyword evidence="8" id="KW-1185">Reference proteome</keyword>
<dbReference type="RefSeq" id="WP_115500088.1">
    <property type="nucleotide sequence ID" value="NZ_JACRTI010000032.1"/>
</dbReference>
<dbReference type="InterPro" id="IPR013830">
    <property type="entry name" value="SGNH_hydro"/>
</dbReference>
<sequence length="483" mass="54737">MKYRQLYLFLLFFSLFSYSVTLAGQEKKQERFTIMGLGDSITEGSDYFTCYLFPLWEKLFTAGYQFDFIGPRESKCRIGTLSHCGFSGKNVEFLESKIDSIYRLYPADIVLLHAGHNHFVEEKPVSGMIASYKSIINKIQAINPNVRILIAQVIPSGKLPKYSYIPELNEKIAEMVSELHSDHICLVNQAEGFDWKKYTIYDKVHPNKEGAEKMATVWFNALKKVLAPSEITFSPEITRYKTLENGDSLALHIFKPQDIKGGEKRPAIVYFFGGGWKLGTPIQFYRECAYYASEGMVAISVDYRIEYLHHSTPFESFEDAKDAICWLRSHASDYQLDPDKIAVAGGSAGGHLAAALGTIGSDGAVPAGYRPNLSVLYYPVIDMVSRGYGFPEIERDFEKISPIHHVSKATPSTLILLGTKDPIVSVKAVESYRDKLLQNGVDCELHLFEDAGHPIFLYRKPLTDDYYKIRKLTDNFLRRYGFL</sequence>
<dbReference type="PANTHER" id="PTHR48081">
    <property type="entry name" value="AB HYDROLASE SUPERFAMILY PROTEIN C4A8.06C"/>
    <property type="match status" value="1"/>
</dbReference>
<comment type="similarity">
    <text evidence="1">Belongs to the 'GDXG' lipolytic enzyme family.</text>
</comment>
<dbReference type="Pfam" id="PF13472">
    <property type="entry name" value="Lipase_GDSL_2"/>
    <property type="match status" value="1"/>
</dbReference>
<organism evidence="6 7">
    <name type="scientific">Parabacteroides acidifaciens</name>
    <dbReference type="NCBI Taxonomy" id="2290935"/>
    <lineage>
        <taxon>Bacteria</taxon>
        <taxon>Pseudomonadati</taxon>
        <taxon>Bacteroidota</taxon>
        <taxon>Bacteroidia</taxon>
        <taxon>Bacteroidales</taxon>
        <taxon>Tannerellaceae</taxon>
        <taxon>Parabacteroides</taxon>
    </lineage>
</organism>
<feature type="domain" description="BD-FAE-like" evidence="4">
    <location>
        <begin position="252"/>
        <end position="361"/>
    </location>
</feature>
<dbReference type="InterPro" id="IPR029058">
    <property type="entry name" value="AB_hydrolase_fold"/>
</dbReference>
<dbReference type="AlphaFoldDB" id="A0A3D8HCH4"/>
<name>A0A3D8HCH4_9BACT</name>
<dbReference type="SUPFAM" id="SSF52266">
    <property type="entry name" value="SGNH hydrolase"/>
    <property type="match status" value="1"/>
</dbReference>
<reference evidence="5 8" key="2">
    <citation type="submission" date="2020-08" db="EMBL/GenBank/DDBJ databases">
        <title>Genome public.</title>
        <authorList>
            <person name="Liu C."/>
            <person name="Sun Q."/>
        </authorList>
    </citation>
    <scope>NUCLEOTIDE SEQUENCE [LARGE SCALE GENOMIC DNA]</scope>
    <source>
        <strain evidence="5 8">426_9</strain>
    </source>
</reference>
<keyword evidence="2 5" id="KW-0378">Hydrolase</keyword>
<gene>
    <name evidence="6" type="ORF">DWU89_13165</name>
    <name evidence="5" type="ORF">H8784_12830</name>
</gene>
<dbReference type="Gene3D" id="3.40.50.1110">
    <property type="entry name" value="SGNH hydrolase"/>
    <property type="match status" value="1"/>
</dbReference>
<dbReference type="PANTHER" id="PTHR48081:SF30">
    <property type="entry name" value="ACETYL-HYDROLASE LIPR-RELATED"/>
    <property type="match status" value="1"/>
</dbReference>